<evidence type="ECO:0000313" key="1">
    <source>
        <dbReference type="EMBL" id="GLO67257.1"/>
    </source>
</evidence>
<evidence type="ECO:0000313" key="2">
    <source>
        <dbReference type="Proteomes" id="UP001275436"/>
    </source>
</evidence>
<protein>
    <submittedName>
        <fullName evidence="1">Uncharacterized protein</fullName>
    </submittedName>
</protein>
<name>A0ABQ5TR97_9BACI</name>
<accession>A0ABQ5TR97</accession>
<sequence length="60" mass="7078">MGASAFVLSKEWENECREYREEVKLVTHNRDGLPYFCKKVKVKEMSDQDSGKNRKEALIR</sequence>
<comment type="caution">
    <text evidence="1">The sequence shown here is derived from an EMBL/GenBank/DDBJ whole genome shotgun (WGS) entry which is preliminary data.</text>
</comment>
<proteinExistence type="predicted"/>
<dbReference type="Proteomes" id="UP001275436">
    <property type="component" value="Unassembled WGS sequence"/>
</dbReference>
<dbReference type="EMBL" id="BSKO01000001">
    <property type="protein sequence ID" value="GLO67257.1"/>
    <property type="molecule type" value="Genomic_DNA"/>
</dbReference>
<organism evidence="1 2">
    <name type="scientific">Oceanobacillus kimchii</name>
    <dbReference type="NCBI Taxonomy" id="746691"/>
    <lineage>
        <taxon>Bacteria</taxon>
        <taxon>Bacillati</taxon>
        <taxon>Bacillota</taxon>
        <taxon>Bacilli</taxon>
        <taxon>Bacillales</taxon>
        <taxon>Bacillaceae</taxon>
        <taxon>Oceanobacillus</taxon>
    </lineage>
</organism>
<keyword evidence="2" id="KW-1185">Reference proteome</keyword>
<gene>
    <name evidence="1" type="ORF">MACH08_30410</name>
</gene>
<reference evidence="1 2" key="1">
    <citation type="submission" date="2023-02" db="EMBL/GenBank/DDBJ databases">
        <title>Oceanobacillus kimchii IFOP_LL358 isolated form Alexandrium catenella lab strain.</title>
        <authorList>
            <person name="Gajardo G."/>
            <person name="Ueki S."/>
            <person name="Maruyama F."/>
        </authorList>
    </citation>
    <scope>NUCLEOTIDE SEQUENCE [LARGE SCALE GENOMIC DNA]</scope>
    <source>
        <strain evidence="1 2">IFOP_LL358</strain>
    </source>
</reference>